<sequence>MKPSQSAIEPQSAIFRTIRSHHGSPPPSPGTVHPPIQPRPPPPPLTGYTEIKRQHTIPTHPQPTASDPQLTLA</sequence>
<dbReference type="Proteomes" id="UP000240883">
    <property type="component" value="Unassembled WGS sequence"/>
</dbReference>
<keyword evidence="3" id="KW-1185">Reference proteome</keyword>
<evidence type="ECO:0000256" key="1">
    <source>
        <dbReference type="SAM" id="MobiDB-lite"/>
    </source>
</evidence>
<feature type="compositionally biased region" description="Polar residues" evidence="1">
    <location>
        <begin position="56"/>
        <end position="73"/>
    </location>
</feature>
<reference evidence="2 3" key="1">
    <citation type="journal article" date="2018" name="Front. Microbiol.">
        <title>Genome-Wide Analysis of Corynespora cassiicola Leaf Fall Disease Putative Effectors.</title>
        <authorList>
            <person name="Lopez D."/>
            <person name="Ribeiro S."/>
            <person name="Label P."/>
            <person name="Fumanal B."/>
            <person name="Venisse J.S."/>
            <person name="Kohler A."/>
            <person name="de Oliveira R.R."/>
            <person name="Labutti K."/>
            <person name="Lipzen A."/>
            <person name="Lail K."/>
            <person name="Bauer D."/>
            <person name="Ohm R.A."/>
            <person name="Barry K.W."/>
            <person name="Spatafora J."/>
            <person name="Grigoriev I.V."/>
            <person name="Martin F.M."/>
            <person name="Pujade-Renaud V."/>
        </authorList>
    </citation>
    <scope>NUCLEOTIDE SEQUENCE [LARGE SCALE GENOMIC DNA]</scope>
    <source>
        <strain evidence="2 3">Philippines</strain>
    </source>
</reference>
<dbReference type="AlphaFoldDB" id="A0A2T2P4B9"/>
<evidence type="ECO:0000313" key="3">
    <source>
        <dbReference type="Proteomes" id="UP000240883"/>
    </source>
</evidence>
<proteinExistence type="predicted"/>
<organism evidence="2 3">
    <name type="scientific">Corynespora cassiicola Philippines</name>
    <dbReference type="NCBI Taxonomy" id="1448308"/>
    <lineage>
        <taxon>Eukaryota</taxon>
        <taxon>Fungi</taxon>
        <taxon>Dikarya</taxon>
        <taxon>Ascomycota</taxon>
        <taxon>Pezizomycotina</taxon>
        <taxon>Dothideomycetes</taxon>
        <taxon>Pleosporomycetidae</taxon>
        <taxon>Pleosporales</taxon>
        <taxon>Corynesporascaceae</taxon>
        <taxon>Corynespora</taxon>
    </lineage>
</organism>
<evidence type="ECO:0000313" key="2">
    <source>
        <dbReference type="EMBL" id="PSN72366.1"/>
    </source>
</evidence>
<feature type="compositionally biased region" description="Pro residues" evidence="1">
    <location>
        <begin position="35"/>
        <end position="45"/>
    </location>
</feature>
<accession>A0A2T2P4B9</accession>
<dbReference type="EMBL" id="KZ678130">
    <property type="protein sequence ID" value="PSN72366.1"/>
    <property type="molecule type" value="Genomic_DNA"/>
</dbReference>
<protein>
    <submittedName>
        <fullName evidence="2">Uncharacterized protein</fullName>
    </submittedName>
</protein>
<gene>
    <name evidence="2" type="ORF">BS50DRAFT_250046</name>
</gene>
<feature type="region of interest" description="Disordered" evidence="1">
    <location>
        <begin position="1"/>
        <end position="73"/>
    </location>
</feature>
<name>A0A2T2P4B9_CORCC</name>